<dbReference type="AlphaFoldDB" id="A0A1W6MM60"/>
<name>A0A1W6MM60_9FLAO</name>
<dbReference type="InterPro" id="IPR029060">
    <property type="entry name" value="PIN-like_dom_sf"/>
</dbReference>
<dbReference type="Gene3D" id="3.40.50.1010">
    <property type="entry name" value="5'-nuclease"/>
    <property type="match status" value="1"/>
</dbReference>
<dbReference type="SUPFAM" id="SSF88723">
    <property type="entry name" value="PIN domain-like"/>
    <property type="match status" value="1"/>
</dbReference>
<keyword evidence="3" id="KW-1185">Reference proteome</keyword>
<dbReference type="STRING" id="331648.BST97_12220"/>
<dbReference type="InterPro" id="IPR002716">
    <property type="entry name" value="PIN_dom"/>
</dbReference>
<dbReference type="RefSeq" id="WP_085767499.1">
    <property type="nucleotide sequence ID" value="NZ_CP019344.1"/>
</dbReference>
<gene>
    <name evidence="2" type="ORF">BST97_12220</name>
</gene>
<dbReference type="Pfam" id="PF13470">
    <property type="entry name" value="PIN_3"/>
    <property type="match status" value="1"/>
</dbReference>
<accession>A0A1W6MM60</accession>
<dbReference type="EMBL" id="CP019344">
    <property type="protein sequence ID" value="ARN78694.1"/>
    <property type="molecule type" value="Genomic_DNA"/>
</dbReference>
<protein>
    <recommendedName>
        <fullName evidence="1">PIN domain-containing protein</fullName>
    </recommendedName>
</protein>
<dbReference type="Proteomes" id="UP000193431">
    <property type="component" value="Chromosome"/>
</dbReference>
<dbReference type="OrthoDB" id="1148871at2"/>
<proteinExistence type="predicted"/>
<evidence type="ECO:0000259" key="1">
    <source>
        <dbReference type="Pfam" id="PF13470"/>
    </source>
</evidence>
<organism evidence="2 3">
    <name type="scientific">Nonlabens spongiae</name>
    <dbReference type="NCBI Taxonomy" id="331648"/>
    <lineage>
        <taxon>Bacteria</taxon>
        <taxon>Pseudomonadati</taxon>
        <taxon>Bacteroidota</taxon>
        <taxon>Flavobacteriia</taxon>
        <taxon>Flavobacteriales</taxon>
        <taxon>Flavobacteriaceae</taxon>
        <taxon>Nonlabens</taxon>
    </lineage>
</organism>
<reference evidence="2 3" key="1">
    <citation type="submission" date="2016-11" db="EMBL/GenBank/DDBJ databases">
        <title>Trade-off between light-utilization and light-protection in marine flavobacteria.</title>
        <authorList>
            <person name="Kumagai Y."/>
        </authorList>
    </citation>
    <scope>NUCLEOTIDE SEQUENCE [LARGE SCALE GENOMIC DNA]</scope>
    <source>
        <strain evidence="2 3">JCM 13191</strain>
    </source>
</reference>
<evidence type="ECO:0000313" key="2">
    <source>
        <dbReference type="EMBL" id="ARN78694.1"/>
    </source>
</evidence>
<sequence length="135" mass="15412">MKFFVDTNVILDVFLGRDPFDEAAIQVFEKIEFDGWELFTSDNAITTSYFYLKKQIGSKKAKTVIIDFLQEIKIQSVGRLQLLVAAQSNFKDFEDAVQYQCALSIGGIDGIITRNKKDFKNSHIPVYTPFEALEL</sequence>
<feature type="domain" description="PIN" evidence="1">
    <location>
        <begin position="3"/>
        <end position="117"/>
    </location>
</feature>
<evidence type="ECO:0000313" key="3">
    <source>
        <dbReference type="Proteomes" id="UP000193431"/>
    </source>
</evidence>